<reference evidence="1" key="1">
    <citation type="submission" date="2021-02" db="EMBL/GenBank/DDBJ databases">
        <authorList>
            <person name="Nowell W R."/>
        </authorList>
    </citation>
    <scope>NUCLEOTIDE SEQUENCE</scope>
</reference>
<organism evidence="1 2">
    <name type="scientific">Didymodactylos carnosus</name>
    <dbReference type="NCBI Taxonomy" id="1234261"/>
    <lineage>
        <taxon>Eukaryota</taxon>
        <taxon>Metazoa</taxon>
        <taxon>Spiralia</taxon>
        <taxon>Gnathifera</taxon>
        <taxon>Rotifera</taxon>
        <taxon>Eurotatoria</taxon>
        <taxon>Bdelloidea</taxon>
        <taxon>Philodinida</taxon>
        <taxon>Philodinidae</taxon>
        <taxon>Didymodactylos</taxon>
    </lineage>
</organism>
<accession>A0A8S2ZT74</accession>
<gene>
    <name evidence="1" type="ORF">SRO942_LOCUS50414</name>
</gene>
<feature type="non-terminal residue" evidence="1">
    <location>
        <position position="1"/>
    </location>
</feature>
<dbReference type="Proteomes" id="UP000681722">
    <property type="component" value="Unassembled WGS sequence"/>
</dbReference>
<dbReference type="AlphaFoldDB" id="A0A8S2ZT74"/>
<dbReference type="EMBL" id="CAJOBC010142650">
    <property type="protein sequence ID" value="CAF4651257.1"/>
    <property type="molecule type" value="Genomic_DNA"/>
</dbReference>
<protein>
    <submittedName>
        <fullName evidence="1">Uncharacterized protein</fullName>
    </submittedName>
</protein>
<sequence>ILTSIVKDLILHYRQLIDQSDYIETNEKLSIIDELDKLIIVEGHYNKQRSKYFIQNMNNYFHQQLIIYNYNWTFVELVQLFVNYSEQQQQQQQQQHISEIELNSYNILPSYISLKHILFLPY</sequence>
<name>A0A8S2ZT74_9BILA</name>
<proteinExistence type="predicted"/>
<comment type="caution">
    <text evidence="1">The sequence shown here is derived from an EMBL/GenBank/DDBJ whole genome shotgun (WGS) entry which is preliminary data.</text>
</comment>
<evidence type="ECO:0000313" key="1">
    <source>
        <dbReference type="EMBL" id="CAF4651257.1"/>
    </source>
</evidence>
<evidence type="ECO:0000313" key="2">
    <source>
        <dbReference type="Proteomes" id="UP000681722"/>
    </source>
</evidence>
<feature type="non-terminal residue" evidence="1">
    <location>
        <position position="122"/>
    </location>
</feature>
<dbReference type="OrthoDB" id="9981858at2759"/>